<protein>
    <submittedName>
        <fullName evidence="1">TIGR02450 family Trp-rich protein</fullName>
    </submittedName>
</protein>
<proteinExistence type="predicted"/>
<dbReference type="KEGG" id="mass:CR152_16345"/>
<dbReference type="Proteomes" id="UP000229897">
    <property type="component" value="Chromosome"/>
</dbReference>
<name>A0A2D2DLR7_9BURK</name>
<dbReference type="EMBL" id="CP024608">
    <property type="protein sequence ID" value="ATQ75927.1"/>
    <property type="molecule type" value="Genomic_DNA"/>
</dbReference>
<evidence type="ECO:0000313" key="1">
    <source>
        <dbReference type="EMBL" id="ATQ75927.1"/>
    </source>
</evidence>
<reference evidence="1" key="1">
    <citation type="submission" date="2017-10" db="EMBL/GenBank/DDBJ databases">
        <title>Massilia psychrophilum sp. nov., a novel purple-pigmented bacterium isolated from Tianshan glacier, Xinjiang Municipality, China.</title>
        <authorList>
            <person name="Wang H."/>
        </authorList>
    </citation>
    <scope>NUCLEOTIDE SEQUENCE [LARGE SCALE GENOMIC DNA]</scope>
    <source>
        <strain evidence="1">B2</strain>
    </source>
</reference>
<dbReference type="OrthoDB" id="5592973at2"/>
<evidence type="ECO:0000313" key="2">
    <source>
        <dbReference type="Proteomes" id="UP000229897"/>
    </source>
</evidence>
<dbReference type="NCBIfam" id="TIGR02450">
    <property type="entry name" value="TIGR02450 family Trp-rich protein"/>
    <property type="match status" value="1"/>
</dbReference>
<keyword evidence="2" id="KW-1185">Reference proteome</keyword>
<sequence length="73" mass="8664">MNPLHPKKLLLSKWTALAPVNKEKHFIVIKVIEPEQPGEAVEWVDIDAVHSRQTRRIAWKTLRDETQWRQGWL</sequence>
<dbReference type="AlphaFoldDB" id="A0A2D2DLR7"/>
<accession>A0A2D2DLR7</accession>
<dbReference type="Pfam" id="PF09493">
    <property type="entry name" value="DUF2389"/>
    <property type="match status" value="1"/>
</dbReference>
<organism evidence="1 2">
    <name type="scientific">Massilia violaceinigra</name>
    <dbReference type="NCBI Taxonomy" id="2045208"/>
    <lineage>
        <taxon>Bacteria</taxon>
        <taxon>Pseudomonadati</taxon>
        <taxon>Pseudomonadota</taxon>
        <taxon>Betaproteobacteria</taxon>
        <taxon>Burkholderiales</taxon>
        <taxon>Oxalobacteraceae</taxon>
        <taxon>Telluria group</taxon>
        <taxon>Massilia</taxon>
    </lineage>
</organism>
<dbReference type="InterPro" id="IPR012663">
    <property type="entry name" value="CHP02450_Tryp"/>
</dbReference>
<gene>
    <name evidence="1" type="ORF">CR152_16345</name>
</gene>